<dbReference type="InterPro" id="IPR011990">
    <property type="entry name" value="TPR-like_helical_dom_sf"/>
</dbReference>
<reference evidence="1 2" key="1">
    <citation type="submission" date="2017-05" db="EMBL/GenBank/DDBJ databases">
        <authorList>
            <person name="Varghese N."/>
            <person name="Submissions S."/>
        </authorList>
    </citation>
    <scope>NUCLEOTIDE SEQUENCE [LARGE SCALE GENOMIC DNA]</scope>
    <source>
        <strain evidence="1 2">DSM 15949</strain>
    </source>
</reference>
<keyword evidence="2" id="KW-1185">Reference proteome</keyword>
<dbReference type="Gene3D" id="1.25.40.10">
    <property type="entry name" value="Tetratricopeptide repeat domain"/>
    <property type="match status" value="1"/>
</dbReference>
<evidence type="ECO:0000313" key="2">
    <source>
        <dbReference type="Proteomes" id="UP001157914"/>
    </source>
</evidence>
<protein>
    <submittedName>
        <fullName evidence="1">Uncharacterized conserved protein, DUF924 family</fullName>
    </submittedName>
</protein>
<evidence type="ECO:0000313" key="1">
    <source>
        <dbReference type="EMBL" id="SMP29233.1"/>
    </source>
</evidence>
<sequence length="183" mass="20823">MTDFNVTPVDILDFWWEAGAGKWFAKNDKFDQSCRTKFLKVIEAAKSGELDHWQATADGALALLLFLDQMPRNVFRGSAKAFESDEKAVAIAEHAVEKGFDRAYPKEVRVFFYLPFEHAEDMALQERSVDLNRTLGNQDFYFYALLHLDVIRRFGRFPHRNAVLGRSSTPAEESYLASGGFSA</sequence>
<dbReference type="EMBL" id="FXTT01000004">
    <property type="protein sequence ID" value="SMP29233.1"/>
    <property type="molecule type" value="Genomic_DNA"/>
</dbReference>
<gene>
    <name evidence="1" type="ORF">SAMN06265374_3073</name>
</gene>
<dbReference type="SUPFAM" id="SSF48452">
    <property type="entry name" value="TPR-like"/>
    <property type="match status" value="1"/>
</dbReference>
<dbReference type="Pfam" id="PF06041">
    <property type="entry name" value="DUF924"/>
    <property type="match status" value="1"/>
</dbReference>
<organism evidence="1 2">
    <name type="scientific">Roseibium denhamense</name>
    <dbReference type="NCBI Taxonomy" id="76305"/>
    <lineage>
        <taxon>Bacteria</taxon>
        <taxon>Pseudomonadati</taxon>
        <taxon>Pseudomonadota</taxon>
        <taxon>Alphaproteobacteria</taxon>
        <taxon>Hyphomicrobiales</taxon>
        <taxon>Stappiaceae</taxon>
        <taxon>Roseibium</taxon>
    </lineage>
</organism>
<dbReference type="InterPro" id="IPR010323">
    <property type="entry name" value="DUF924"/>
</dbReference>
<accession>A0ABY1P8X5</accession>
<dbReference type="Gene3D" id="1.20.58.320">
    <property type="entry name" value="TPR-like"/>
    <property type="match status" value="1"/>
</dbReference>
<proteinExistence type="predicted"/>
<comment type="caution">
    <text evidence="1">The sequence shown here is derived from an EMBL/GenBank/DDBJ whole genome shotgun (WGS) entry which is preliminary data.</text>
</comment>
<dbReference type="RefSeq" id="WP_155193274.1">
    <property type="nucleotide sequence ID" value="NZ_BAAAEA010000004.1"/>
</dbReference>
<dbReference type="Proteomes" id="UP001157914">
    <property type="component" value="Unassembled WGS sequence"/>
</dbReference>
<name>A0ABY1P8X5_9HYPH</name>